<reference evidence="1" key="2">
    <citation type="submission" date="2019-08" db="EMBL/GenBank/DDBJ databases">
        <title>Investigation of anaerobic lignin degradation for improved lignocellulosic biofuels.</title>
        <authorList>
            <person name="Deangelis K.PhD."/>
        </authorList>
    </citation>
    <scope>NUCLEOTIDE SEQUENCE [LARGE SCALE GENOMIC DNA]</scope>
    <source>
        <strain evidence="1">128R</strain>
    </source>
</reference>
<reference evidence="1" key="1">
    <citation type="submission" date="2019-06" db="EMBL/GenBank/DDBJ databases">
        <authorList>
            <person name="Deangelis K."/>
            <person name="Huntemann M."/>
            <person name="Clum A."/>
            <person name="Pillay M."/>
            <person name="Palaniappan K."/>
            <person name="Varghese N."/>
            <person name="Mikhailova N."/>
            <person name="Stamatis D."/>
            <person name="Reddy T."/>
            <person name="Daum C."/>
            <person name="Shapiro N."/>
            <person name="Ivanova N."/>
            <person name="Kyrpides N."/>
            <person name="Woyke T."/>
        </authorList>
    </citation>
    <scope>NUCLEOTIDE SEQUENCE [LARGE SCALE GENOMIC DNA]</scope>
    <source>
        <strain evidence="1">128R</strain>
    </source>
</reference>
<evidence type="ECO:0008006" key="2">
    <source>
        <dbReference type="Google" id="ProtNLM"/>
    </source>
</evidence>
<dbReference type="AlphaFoldDB" id="A0A559TBT9"/>
<sequence>MRCLFVFSIFILSFFVYPVSAGANIKYYGYDWLDYYESANPSFSATDAYNSIYDAGYSTTNLNVVHSIKSLGLPICADGKCALNIQAGSGSTTGSPLVDICPGATSNNACQAAGSWLNIWKIIQDVANAPNKPSAIYFIDEPFDVPAMQTNSSYDAYQYASYVCTVRQAMKNYGVSIPIYTILSYRHSQIPSYLNEIQNGAPTTACPAADKSTPDWVGVDNYNWSVSDMWETYNRVAPQNNVDSPKWVLVPPSTASLGLNDEKLSAQIKLYRNFINQYPNAPVIYIMNWRFDKGVTEKRSVYTKSTALLSCMANSIVLKLN</sequence>
<protein>
    <recommendedName>
        <fullName evidence="2">GH26 domain-containing protein</fullName>
    </recommendedName>
</protein>
<proteinExistence type="predicted"/>
<comment type="caution">
    <text evidence="1">The sequence shown here is derived from an EMBL/GenBank/DDBJ whole genome shotgun (WGS) entry which is preliminary data.</text>
</comment>
<dbReference type="OrthoDB" id="6495081at2"/>
<gene>
    <name evidence="1" type="ORF">FHU10_4736</name>
</gene>
<organism evidence="1">
    <name type="scientific">Serratia fonticola</name>
    <dbReference type="NCBI Taxonomy" id="47917"/>
    <lineage>
        <taxon>Bacteria</taxon>
        <taxon>Pseudomonadati</taxon>
        <taxon>Pseudomonadota</taxon>
        <taxon>Gammaproteobacteria</taxon>
        <taxon>Enterobacterales</taxon>
        <taxon>Yersiniaceae</taxon>
        <taxon>Serratia</taxon>
    </lineage>
</organism>
<dbReference type="EMBL" id="VISQ01000001">
    <property type="protein sequence ID" value="TVZ72073.1"/>
    <property type="molecule type" value="Genomic_DNA"/>
</dbReference>
<name>A0A559TBT9_SERFO</name>
<accession>A0A559TBT9</accession>
<evidence type="ECO:0000313" key="1">
    <source>
        <dbReference type="EMBL" id="TVZ72073.1"/>
    </source>
</evidence>